<keyword evidence="1" id="KW-0732">Signal</keyword>
<protein>
    <recommendedName>
        <fullName evidence="2">Glycosyl hydrolase family 59 catalytic domain-containing protein</fullName>
    </recommendedName>
</protein>
<evidence type="ECO:0000259" key="2">
    <source>
        <dbReference type="Pfam" id="PF02057"/>
    </source>
</evidence>
<evidence type="ECO:0000313" key="4">
    <source>
        <dbReference type="Proteomes" id="UP000757540"/>
    </source>
</evidence>
<gene>
    <name evidence="3" type="ORF">HDG69_003178</name>
</gene>
<feature type="domain" description="Glycosyl hydrolase family 59 catalytic" evidence="2">
    <location>
        <begin position="82"/>
        <end position="415"/>
    </location>
</feature>
<keyword evidence="4" id="KW-1185">Reference proteome</keyword>
<reference evidence="3 4" key="1">
    <citation type="submission" date="2020-05" db="EMBL/GenBank/DDBJ databases">
        <title>Genomic Encyclopedia of Type Strains, Phase III (KMG-III): the genomes of soil and plant-associated and newly described type strains.</title>
        <authorList>
            <person name="Whitman W."/>
        </authorList>
    </citation>
    <scope>NUCLEOTIDE SEQUENCE [LARGE SCALE GENOMIC DNA]</scope>
    <source>
        <strain evidence="3 4">KCTC 19046</strain>
    </source>
</reference>
<dbReference type="PANTHER" id="PTHR15172">
    <property type="entry name" value="GALACTOCEREBROSIDASE"/>
    <property type="match status" value="1"/>
</dbReference>
<sequence length="1283" mass="137904">MTPPSTAPPRRGRRPRTLAALTTTAALVVGGALAPLTATALPAPATASTAVDLDDPSIDWREIVVDGEDVDRRDDGTAFNTFGGFGAVNCNNTGNLLLDYKEENPDAYWRIMHLLFDPDEGAGLMHIKAELGSDTNTSSGTEPATKRTEDEPANVLRGAGFHFIADALTINPDIETEVLRWGEPSWTGTDPVKRYQWYKETIDAAYDTFGVELDWVSPSQNEVRGGSWQAAELDWTVQFAQWLERDAQAEDARFDYRDIKIVALDSYREGDAIAGRILNHPEALDHVDALGYHYDIVGGPNVTALNKEHGMQILYSEAIAPMIDPQYRLHAEPERGGVGGATSAADIADRFINAYRWDGAGEHPGYMTTFLFQPAVSAMYEGTQYSPKHLIRASDPWSGYWEGGIGISTVRHFHQFIDHGWEYIEGATRGDGTKGDGGTLVDTSTRTVMTARTPAADDGAPDFSQVHANNTADDRWFEVKVANLGEARTLHAWQTRGPDDGQVYDANHFQQVGGLDPVRSETIEGTDHHVYRVHVEPYSILTLSTLENGVRGVTEEYTPGDFAPEAQDEILALPYGDDFEYSDYPTTVVGGTEMSYVERRGGAARYTADQNGAFEVVETSGARGNVLQQQNHAENRGFTWNVWGDGTQDNPSTAAPTTVLGEHRWANYTASVDFRLDLVERDPGLDNFAGLGVRQLYARGGDQATYAAHVHDDGSWQLRRLDVPVAEGVIEDFDPESWHTLSVEARENVITASVDGEELATYVDAGANPVMTGRISLVSGYYNTRYDDLEVTPIDGYAWASEKIDDSDPRIEYPDGATFSQSGFAHDNRTRHLVATGQSVRFDLDGTGFDLYGETGQATIEVQVDDRAPRTEQVGATGARQTSYWLRGLPQGEHTVTVRVVSGTLGLDGVDLLTGGAEVPEVPDEERPVAVAEPVARSVVVAGQAVGLPETVRATSAAGTTIDAEVDWLVRPADFDTAYAMVTVQGTFVNDPSLRVSTVVEVVPEGVVYFVDAAAPLVPTAEAYEAVRDHAAATGGGLLNDQADAAWSADAGWGRVASYGVKAPVGTSPYDKTRETGYYSSGTGQAIEYRLSLDAGSYEVSSGHTEWWNPGSGRSRDLATSVTWTTAGGDEQTVPLGTASFPNGSNGRSAVISGTLDLPEDAVVTFSVAADGGTEAPVLSWLAVAGEPQAGPTVSVSAEPRCVGKRVMVAVRAVNESDGPVDLLLETAFGSREVTGVEPGDSGYQSFATRSAQVDAGSVSVTATDDAGRSVEVDADHEAADCS</sequence>
<organism evidence="3 4">
    <name type="scientific">Isoptericola halotolerans</name>
    <dbReference type="NCBI Taxonomy" id="300560"/>
    <lineage>
        <taxon>Bacteria</taxon>
        <taxon>Bacillati</taxon>
        <taxon>Actinomycetota</taxon>
        <taxon>Actinomycetes</taxon>
        <taxon>Micrococcales</taxon>
        <taxon>Promicromonosporaceae</taxon>
        <taxon>Isoptericola</taxon>
    </lineage>
</organism>
<evidence type="ECO:0000313" key="3">
    <source>
        <dbReference type="EMBL" id="NOV98583.1"/>
    </source>
</evidence>
<feature type="chain" id="PRO_5045893257" description="Glycosyl hydrolase family 59 catalytic domain-containing protein" evidence="1">
    <location>
        <begin position="35"/>
        <end position="1283"/>
    </location>
</feature>
<dbReference type="EMBL" id="JABEZU010000004">
    <property type="protein sequence ID" value="NOV98583.1"/>
    <property type="molecule type" value="Genomic_DNA"/>
</dbReference>
<dbReference type="Proteomes" id="UP000757540">
    <property type="component" value="Unassembled WGS sequence"/>
</dbReference>
<feature type="signal peptide" evidence="1">
    <location>
        <begin position="1"/>
        <end position="34"/>
    </location>
</feature>
<evidence type="ECO:0000256" key="1">
    <source>
        <dbReference type="SAM" id="SignalP"/>
    </source>
</evidence>
<dbReference type="InterPro" id="IPR001286">
    <property type="entry name" value="Glyco_hydro_59"/>
</dbReference>
<proteinExistence type="predicted"/>
<dbReference type="InterPro" id="IPR049161">
    <property type="entry name" value="GH59_cat"/>
</dbReference>
<dbReference type="RefSeq" id="WP_216645778.1">
    <property type="nucleotide sequence ID" value="NZ_BAAAML010000003.1"/>
</dbReference>
<accession>A0ABX2A990</accession>
<name>A0ABX2A990_9MICO</name>
<dbReference type="Pfam" id="PF02057">
    <property type="entry name" value="Glyco_hydro_59"/>
    <property type="match status" value="1"/>
</dbReference>
<dbReference type="PANTHER" id="PTHR15172:SF1">
    <property type="entry name" value="GALACTOCEREBROSIDASE"/>
    <property type="match status" value="1"/>
</dbReference>
<comment type="caution">
    <text evidence="3">The sequence shown here is derived from an EMBL/GenBank/DDBJ whole genome shotgun (WGS) entry which is preliminary data.</text>
</comment>